<gene>
    <name evidence="1" type="ORF">A3C28_03690</name>
</gene>
<name>A0A1F7H5Q3_9BACT</name>
<dbReference type="Proteomes" id="UP000178597">
    <property type="component" value="Unassembled WGS sequence"/>
</dbReference>
<sequence length="79" mass="8895">MEIRRGLTQVSLTMDEVNLLQRQMPEDWVKVVNFSDGGSGIEGATGWELFIPSRQVGWFMQVCSQVRPPIKAQASSTLR</sequence>
<evidence type="ECO:0000313" key="1">
    <source>
        <dbReference type="EMBL" id="OGK26581.1"/>
    </source>
</evidence>
<dbReference type="AlphaFoldDB" id="A0A1F7H5Q3"/>
<protein>
    <submittedName>
        <fullName evidence="1">Uncharacterized protein</fullName>
    </submittedName>
</protein>
<evidence type="ECO:0000313" key="2">
    <source>
        <dbReference type="Proteomes" id="UP000178597"/>
    </source>
</evidence>
<dbReference type="EMBL" id="MFZP01000041">
    <property type="protein sequence ID" value="OGK26581.1"/>
    <property type="molecule type" value="Genomic_DNA"/>
</dbReference>
<reference evidence="1 2" key="1">
    <citation type="journal article" date="2016" name="Nat. Commun.">
        <title>Thousands of microbial genomes shed light on interconnected biogeochemical processes in an aquifer system.</title>
        <authorList>
            <person name="Anantharaman K."/>
            <person name="Brown C.T."/>
            <person name="Hug L.A."/>
            <person name="Sharon I."/>
            <person name="Castelle C.J."/>
            <person name="Probst A.J."/>
            <person name="Thomas B.C."/>
            <person name="Singh A."/>
            <person name="Wilkins M.J."/>
            <person name="Karaoz U."/>
            <person name="Brodie E.L."/>
            <person name="Williams K.H."/>
            <person name="Hubbard S.S."/>
            <person name="Banfield J.F."/>
        </authorList>
    </citation>
    <scope>NUCLEOTIDE SEQUENCE [LARGE SCALE GENOMIC DNA]</scope>
</reference>
<proteinExistence type="predicted"/>
<accession>A0A1F7H5Q3</accession>
<organism evidence="1 2">
    <name type="scientific">Candidatus Roizmanbacteria bacterium RIFCSPHIGHO2_02_FULL_39_9</name>
    <dbReference type="NCBI Taxonomy" id="1802040"/>
    <lineage>
        <taxon>Bacteria</taxon>
        <taxon>Candidatus Roizmaniibacteriota</taxon>
    </lineage>
</organism>
<comment type="caution">
    <text evidence="1">The sequence shown here is derived from an EMBL/GenBank/DDBJ whole genome shotgun (WGS) entry which is preliminary data.</text>
</comment>